<dbReference type="Proteomes" id="UP000015380">
    <property type="component" value="Chromosome"/>
</dbReference>
<protein>
    <submittedName>
        <fullName evidence="1">Uncharacterized protein</fullName>
    </submittedName>
</protein>
<sequence length="43" mass="5149">MFIEVRQYHHQDDVDVLQHLPLPSTNQIAHYLIITHWLGSLRI</sequence>
<reference evidence="2" key="2">
    <citation type="journal article" date="2016" name="Environ. Microbiol. Rep.">
        <title>Analysis of defence systems and a conjugative IncP-1 plasmid in the marine polyaromatic hydrocarbons-degrading bacterium Cycloclasticus sp. 78-ME.</title>
        <authorList>
            <person name="Yakimov M.M."/>
            <person name="Crisafi F."/>
            <person name="Messina E."/>
            <person name="Smedile F."/>
            <person name="Lopatina A."/>
            <person name="Denaro R."/>
            <person name="Pieper D.H."/>
            <person name="Golyshin P.N."/>
            <person name="Giuliano L."/>
        </authorList>
    </citation>
    <scope>NUCLEOTIDE SEQUENCE [LARGE SCALE GENOMIC DNA]</scope>
    <source>
        <strain evidence="2">78-ME</strain>
    </source>
</reference>
<dbReference type="PATRIC" id="fig|1198232.3.peg.1045"/>
<dbReference type="KEGG" id="cza:CYCME_1043"/>
<dbReference type="HOGENOM" id="CLU_3232531_0_0_6"/>
<keyword evidence="2" id="KW-1185">Reference proteome</keyword>
<dbReference type="EMBL" id="CP005996">
    <property type="protein sequence ID" value="AGS39375.1"/>
    <property type="molecule type" value="Genomic_DNA"/>
</dbReference>
<organism evidence="1 2">
    <name type="scientific">Cycloclasticus zancles 78-ME</name>
    <dbReference type="NCBI Taxonomy" id="1198232"/>
    <lineage>
        <taxon>Bacteria</taxon>
        <taxon>Pseudomonadati</taxon>
        <taxon>Pseudomonadota</taxon>
        <taxon>Gammaproteobacteria</taxon>
        <taxon>Thiotrichales</taxon>
        <taxon>Piscirickettsiaceae</taxon>
        <taxon>Cycloclasticus</taxon>
    </lineage>
</organism>
<reference evidence="1 2" key="1">
    <citation type="submission" date="2013-05" db="EMBL/GenBank/DDBJ databases">
        <title>Between feast and famine: a lifestyle of most important marine PAH-degrading bacterium Cycloclasticus sp. 7ME.</title>
        <authorList>
            <person name="Yakimov M.M."/>
            <person name="Messina E."/>
            <person name="Genovese M."/>
            <person name="Denaro R."/>
            <person name="Crisafi F."/>
            <person name="Russo D."/>
            <person name="Cappello S."/>
            <person name="Santisi S."/>
            <person name="Smedile F."/>
            <person name="Golyshina O.V."/>
            <person name="Tran H."/>
            <person name="Pieper D.H."/>
            <person name="Golyshin P.N."/>
            <person name="Giuliano L."/>
        </authorList>
    </citation>
    <scope>NUCLEOTIDE SEQUENCE [LARGE SCALE GENOMIC DNA]</scope>
    <source>
        <strain evidence="1 2">78-ME</strain>
    </source>
</reference>
<dbReference type="AlphaFoldDB" id="S5TW46"/>
<evidence type="ECO:0000313" key="2">
    <source>
        <dbReference type="Proteomes" id="UP000015380"/>
    </source>
</evidence>
<accession>S5TW46</accession>
<name>S5TW46_9GAMM</name>
<gene>
    <name evidence="1" type="ORF">CYCME_1043</name>
</gene>
<proteinExistence type="predicted"/>
<evidence type="ECO:0000313" key="1">
    <source>
        <dbReference type="EMBL" id="AGS39375.1"/>
    </source>
</evidence>